<dbReference type="Gene3D" id="1.10.8.60">
    <property type="match status" value="1"/>
</dbReference>
<keyword evidence="13" id="KW-0482">Metalloprotease</keyword>
<dbReference type="FunFam" id="3.40.50.300:FF:000001">
    <property type="entry name" value="ATP-dependent zinc metalloprotease FtsH"/>
    <property type="match status" value="1"/>
</dbReference>
<dbReference type="Proteomes" id="UP000001357">
    <property type="component" value="Unassembled WGS sequence"/>
</dbReference>
<name>A9UT79_MONBE</name>
<dbReference type="FunFam" id="1.10.8.60:FF:000019">
    <property type="entry name" value="AFG3-like AAA ATPase 2"/>
    <property type="match status" value="1"/>
</dbReference>
<keyword evidence="11" id="KW-0067">ATP-binding</keyword>
<dbReference type="CDD" id="cd19501">
    <property type="entry name" value="RecA-like_FtsH"/>
    <property type="match status" value="1"/>
</dbReference>
<dbReference type="STRING" id="81824.A9UT79"/>
<evidence type="ECO:0000256" key="10">
    <source>
        <dbReference type="ARBA" id="ARBA00022833"/>
    </source>
</evidence>
<dbReference type="SUPFAM" id="SSF52540">
    <property type="entry name" value="P-loop containing nucleoside triphosphate hydrolases"/>
    <property type="match status" value="1"/>
</dbReference>
<keyword evidence="18" id="KW-1185">Reference proteome</keyword>
<organism evidence="17 18">
    <name type="scientific">Monosiga brevicollis</name>
    <name type="common">Choanoflagellate</name>
    <dbReference type="NCBI Taxonomy" id="81824"/>
    <lineage>
        <taxon>Eukaryota</taxon>
        <taxon>Choanoflagellata</taxon>
        <taxon>Craspedida</taxon>
        <taxon>Salpingoecidae</taxon>
        <taxon>Monosiga</taxon>
    </lineage>
</organism>
<dbReference type="SMART" id="SM00382">
    <property type="entry name" value="AAA"/>
    <property type="match status" value="1"/>
</dbReference>
<dbReference type="AlphaFoldDB" id="A9UT79"/>
<evidence type="ECO:0000259" key="16">
    <source>
        <dbReference type="SMART" id="SM00382"/>
    </source>
</evidence>
<keyword evidence="15" id="KW-0472">Membrane</keyword>
<dbReference type="GO" id="GO:0005524">
    <property type="term" value="F:ATP binding"/>
    <property type="evidence" value="ECO:0007669"/>
    <property type="project" value="UniProtKB-KW"/>
</dbReference>
<dbReference type="FunFam" id="1.20.58.760:FF:000003">
    <property type="entry name" value="AFG3-like AAA ATPase 2"/>
    <property type="match status" value="1"/>
</dbReference>
<comment type="similarity">
    <text evidence="3">In the C-terminal section; belongs to the peptidase M41 family.</text>
</comment>
<dbReference type="MEROPS" id="M41.A10"/>
<dbReference type="InterPro" id="IPR005936">
    <property type="entry name" value="FtsH"/>
</dbReference>
<dbReference type="InterPro" id="IPR037219">
    <property type="entry name" value="Peptidase_M41-like"/>
</dbReference>
<comment type="cofactor">
    <cofactor evidence="1">
        <name>Zn(2+)</name>
        <dbReference type="ChEBI" id="CHEBI:29105"/>
    </cofactor>
</comment>
<dbReference type="GeneID" id="5889279"/>
<dbReference type="Pfam" id="PF01434">
    <property type="entry name" value="Peptidase_M41"/>
    <property type="match status" value="1"/>
</dbReference>
<dbReference type="GO" id="GO:0004176">
    <property type="term" value="F:ATP-dependent peptidase activity"/>
    <property type="evidence" value="ECO:0007669"/>
    <property type="project" value="InterPro"/>
</dbReference>
<evidence type="ECO:0000256" key="2">
    <source>
        <dbReference type="ARBA" id="ARBA00004225"/>
    </source>
</evidence>
<evidence type="ECO:0000256" key="6">
    <source>
        <dbReference type="ARBA" id="ARBA00022692"/>
    </source>
</evidence>
<dbReference type="EMBL" id="CH991545">
    <property type="protein sequence ID" value="EDQ91446.1"/>
    <property type="molecule type" value="Genomic_DNA"/>
</dbReference>
<comment type="subcellular location">
    <subcellularLocation>
        <location evidence="2">Mitochondrion membrane</location>
        <topology evidence="2">Multi-pass membrane protein</topology>
    </subcellularLocation>
</comment>
<evidence type="ECO:0000256" key="15">
    <source>
        <dbReference type="ARBA" id="ARBA00023136"/>
    </source>
</evidence>
<keyword evidence="14" id="KW-0496">Mitochondrion</keyword>
<evidence type="ECO:0000256" key="11">
    <source>
        <dbReference type="ARBA" id="ARBA00022840"/>
    </source>
</evidence>
<dbReference type="GO" id="GO:0004222">
    <property type="term" value="F:metalloendopeptidase activity"/>
    <property type="evidence" value="ECO:0007669"/>
    <property type="project" value="InterPro"/>
</dbReference>
<dbReference type="GO" id="GO:0031966">
    <property type="term" value="C:mitochondrial membrane"/>
    <property type="evidence" value="ECO:0007669"/>
    <property type="project" value="UniProtKB-SubCell"/>
</dbReference>
<evidence type="ECO:0000256" key="5">
    <source>
        <dbReference type="ARBA" id="ARBA00022670"/>
    </source>
</evidence>
<evidence type="ECO:0000313" key="18">
    <source>
        <dbReference type="Proteomes" id="UP000001357"/>
    </source>
</evidence>
<evidence type="ECO:0000256" key="12">
    <source>
        <dbReference type="ARBA" id="ARBA00022989"/>
    </source>
</evidence>
<dbReference type="Pfam" id="PF00004">
    <property type="entry name" value="AAA"/>
    <property type="match status" value="1"/>
</dbReference>
<dbReference type="InterPro" id="IPR003959">
    <property type="entry name" value="ATPase_AAA_core"/>
</dbReference>
<keyword evidence="5" id="KW-0645">Protease</keyword>
<feature type="domain" description="AAA+ ATPase" evidence="16">
    <location>
        <begin position="34"/>
        <end position="174"/>
    </location>
</feature>
<dbReference type="SUPFAM" id="SSF140990">
    <property type="entry name" value="FtsH protease domain-like"/>
    <property type="match status" value="1"/>
</dbReference>
<dbReference type="InterPro" id="IPR050928">
    <property type="entry name" value="ATP-dep_Zn_Metalloprotease"/>
</dbReference>
<protein>
    <recommendedName>
        <fullName evidence="16">AAA+ ATPase domain-containing protein</fullName>
    </recommendedName>
</protein>
<dbReference type="RefSeq" id="XP_001743868.1">
    <property type="nucleotide sequence ID" value="XM_001743816.1"/>
</dbReference>
<comment type="similarity">
    <text evidence="4">In the N-terminal section; belongs to the AAA ATPase family.</text>
</comment>
<evidence type="ECO:0000256" key="3">
    <source>
        <dbReference type="ARBA" id="ARBA00010044"/>
    </source>
</evidence>
<dbReference type="Gene3D" id="1.20.58.760">
    <property type="entry name" value="Peptidase M41"/>
    <property type="match status" value="1"/>
</dbReference>
<reference evidence="17 18" key="1">
    <citation type="journal article" date="2008" name="Nature">
        <title>The genome of the choanoflagellate Monosiga brevicollis and the origin of metazoans.</title>
        <authorList>
            <consortium name="JGI Sequencing"/>
            <person name="King N."/>
            <person name="Westbrook M.J."/>
            <person name="Young S.L."/>
            <person name="Kuo A."/>
            <person name="Abedin M."/>
            <person name="Chapman J."/>
            <person name="Fairclough S."/>
            <person name="Hellsten U."/>
            <person name="Isogai Y."/>
            <person name="Letunic I."/>
            <person name="Marr M."/>
            <person name="Pincus D."/>
            <person name="Putnam N."/>
            <person name="Rokas A."/>
            <person name="Wright K.J."/>
            <person name="Zuzow R."/>
            <person name="Dirks W."/>
            <person name="Good M."/>
            <person name="Goodstein D."/>
            <person name="Lemons D."/>
            <person name="Li W."/>
            <person name="Lyons J.B."/>
            <person name="Morris A."/>
            <person name="Nichols S."/>
            <person name="Richter D.J."/>
            <person name="Salamov A."/>
            <person name="Bork P."/>
            <person name="Lim W.A."/>
            <person name="Manning G."/>
            <person name="Miller W.T."/>
            <person name="McGinnis W."/>
            <person name="Shapiro H."/>
            <person name="Tjian R."/>
            <person name="Grigoriev I.V."/>
            <person name="Rokhsar D."/>
        </authorList>
    </citation>
    <scope>NUCLEOTIDE SEQUENCE [LARGE SCALE GENOMIC DNA]</scope>
    <source>
        <strain evidence="18">MX1 / ATCC 50154</strain>
    </source>
</reference>
<evidence type="ECO:0000256" key="13">
    <source>
        <dbReference type="ARBA" id="ARBA00023049"/>
    </source>
</evidence>
<dbReference type="NCBIfam" id="TIGR01241">
    <property type="entry name" value="FtsH_fam"/>
    <property type="match status" value="1"/>
</dbReference>
<evidence type="ECO:0000256" key="1">
    <source>
        <dbReference type="ARBA" id="ARBA00001947"/>
    </source>
</evidence>
<evidence type="ECO:0000256" key="4">
    <source>
        <dbReference type="ARBA" id="ARBA00010550"/>
    </source>
</evidence>
<dbReference type="KEGG" id="mbr:MONBRDRAFT_340"/>
<dbReference type="Pfam" id="PF17862">
    <property type="entry name" value="AAA_lid_3"/>
    <property type="match status" value="1"/>
</dbReference>
<dbReference type="InterPro" id="IPR041569">
    <property type="entry name" value="AAA_lid_3"/>
</dbReference>
<feature type="non-terminal residue" evidence="17">
    <location>
        <position position="1"/>
    </location>
</feature>
<proteinExistence type="inferred from homology"/>
<evidence type="ECO:0000256" key="7">
    <source>
        <dbReference type="ARBA" id="ARBA00022723"/>
    </source>
</evidence>
<feature type="non-terminal residue" evidence="17">
    <location>
        <position position="442"/>
    </location>
</feature>
<evidence type="ECO:0000256" key="14">
    <source>
        <dbReference type="ARBA" id="ARBA00023128"/>
    </source>
</evidence>
<evidence type="ECO:0000313" key="17">
    <source>
        <dbReference type="EMBL" id="EDQ91446.1"/>
    </source>
</evidence>
<keyword evidence="12" id="KW-1133">Transmembrane helix</keyword>
<dbReference type="InterPro" id="IPR027417">
    <property type="entry name" value="P-loop_NTPase"/>
</dbReference>
<keyword evidence="10" id="KW-0862">Zinc</keyword>
<dbReference type="PANTHER" id="PTHR43655">
    <property type="entry name" value="ATP-DEPENDENT PROTEASE"/>
    <property type="match status" value="1"/>
</dbReference>
<keyword evidence="8" id="KW-0547">Nucleotide-binding</keyword>
<gene>
    <name evidence="17" type="ORF">MONBRDRAFT_340</name>
</gene>
<keyword evidence="9" id="KW-0378">Hydrolase</keyword>
<dbReference type="GO" id="GO:0016887">
    <property type="term" value="F:ATP hydrolysis activity"/>
    <property type="evidence" value="ECO:0007669"/>
    <property type="project" value="InterPro"/>
</dbReference>
<dbReference type="GO" id="GO:0006508">
    <property type="term" value="P:proteolysis"/>
    <property type="evidence" value="ECO:0007669"/>
    <property type="project" value="UniProtKB-KW"/>
</dbReference>
<evidence type="ECO:0000256" key="8">
    <source>
        <dbReference type="ARBA" id="ARBA00022741"/>
    </source>
</evidence>
<keyword evidence="6" id="KW-0812">Transmembrane</keyword>
<accession>A9UT79</accession>
<dbReference type="Gene3D" id="3.40.50.300">
    <property type="entry name" value="P-loop containing nucleotide triphosphate hydrolases"/>
    <property type="match status" value="1"/>
</dbReference>
<dbReference type="InterPro" id="IPR000642">
    <property type="entry name" value="Peptidase_M41"/>
</dbReference>
<dbReference type="PANTHER" id="PTHR43655:SF8">
    <property type="entry name" value="PARAPLEGIN"/>
    <property type="match status" value="1"/>
</dbReference>
<dbReference type="InParanoid" id="A9UT79"/>
<sequence>FNDVAGLSEAKVELKEFVEFLKTPERFEKLGAKVPKGALLTGPPGTGKTLLAKAVAGEAQVPFFAVSGSDFVEMFVGVGPSRVRDLFKQARGEAPCIIYIDEIDAIARARGKSNGGRSNSERESTLNQLLVEMDGVDPSTGCMVLASTNRVDIMDKALLRPGRFDRQISCDLPTLSERAEIFGVHLRPLYLDCGNRAALQDRMAALTPGMSGAQIASVCNEAALHAARLGRKAVVDADFDYAVDRVSSGMERRSRVISKEERKIVAVHECGHAIVGWYLQHTDPVMKVSLVPRGQALGVTQLLPNDHHLFSAEALKDRMAVLLGGRAAEKIFFDRITTGAQDDLQRVTRMAYSYVTQYGMSKRMGPMTYRIPASGSEGKKGVADATAEQIDAEVAQLVESAFVRSLEQLQKHRDKLDAMSQSLLTKEILTYEDCVELLGPRP</sequence>
<keyword evidence="7" id="KW-0479">Metal-binding</keyword>
<dbReference type="GO" id="GO:0046872">
    <property type="term" value="F:metal ion binding"/>
    <property type="evidence" value="ECO:0007669"/>
    <property type="project" value="UniProtKB-KW"/>
</dbReference>
<dbReference type="OMA" id="RMHQKHS"/>
<dbReference type="eggNOG" id="KOG0731">
    <property type="taxonomic scope" value="Eukaryota"/>
</dbReference>
<dbReference type="InterPro" id="IPR003593">
    <property type="entry name" value="AAA+_ATPase"/>
</dbReference>
<evidence type="ECO:0000256" key="9">
    <source>
        <dbReference type="ARBA" id="ARBA00022801"/>
    </source>
</evidence>